<evidence type="ECO:0000313" key="4">
    <source>
        <dbReference type="Proteomes" id="UP000307790"/>
    </source>
</evidence>
<protein>
    <submittedName>
        <fullName evidence="3">Uncharacterized protein</fullName>
    </submittedName>
</protein>
<evidence type="ECO:0000313" key="3">
    <source>
        <dbReference type="EMBL" id="TLU66158.1"/>
    </source>
</evidence>
<feature type="compositionally biased region" description="Polar residues" evidence="1">
    <location>
        <begin position="53"/>
        <end position="63"/>
    </location>
</feature>
<reference evidence="3 4" key="1">
    <citation type="submission" date="2019-05" db="EMBL/GenBank/DDBJ databases">
        <title>Genome sequences of Thalassotalea litorea 1K03283.</title>
        <authorList>
            <person name="Zhang D."/>
        </authorList>
    </citation>
    <scope>NUCLEOTIDE SEQUENCE [LARGE SCALE GENOMIC DNA]</scope>
    <source>
        <strain evidence="3 4">MCCC 1K03283</strain>
    </source>
</reference>
<comment type="caution">
    <text evidence="3">The sequence shown here is derived from an EMBL/GenBank/DDBJ whole genome shotgun (WGS) entry which is preliminary data.</text>
</comment>
<dbReference type="EMBL" id="VCBC01000005">
    <property type="protein sequence ID" value="TLU66158.1"/>
    <property type="molecule type" value="Genomic_DNA"/>
</dbReference>
<dbReference type="AlphaFoldDB" id="A0A5R9IW60"/>
<keyword evidence="4" id="KW-1185">Reference proteome</keyword>
<feature type="chain" id="PRO_5024278558" evidence="2">
    <location>
        <begin position="20"/>
        <end position="219"/>
    </location>
</feature>
<name>A0A5R9IW60_9GAMM</name>
<dbReference type="RefSeq" id="WP_138319034.1">
    <property type="nucleotide sequence ID" value="NZ_VCBC01000005.1"/>
</dbReference>
<proteinExistence type="predicted"/>
<evidence type="ECO:0000256" key="1">
    <source>
        <dbReference type="SAM" id="MobiDB-lite"/>
    </source>
</evidence>
<feature type="region of interest" description="Disordered" evidence="1">
    <location>
        <begin position="29"/>
        <end position="75"/>
    </location>
</feature>
<organism evidence="3 4">
    <name type="scientific">Thalassotalea litorea</name>
    <dbReference type="NCBI Taxonomy" id="2020715"/>
    <lineage>
        <taxon>Bacteria</taxon>
        <taxon>Pseudomonadati</taxon>
        <taxon>Pseudomonadota</taxon>
        <taxon>Gammaproteobacteria</taxon>
        <taxon>Alteromonadales</taxon>
        <taxon>Colwelliaceae</taxon>
        <taxon>Thalassotalea</taxon>
    </lineage>
</organism>
<dbReference type="OrthoDB" id="5339269at2"/>
<dbReference type="Proteomes" id="UP000307790">
    <property type="component" value="Unassembled WGS sequence"/>
</dbReference>
<evidence type="ECO:0000256" key="2">
    <source>
        <dbReference type="SAM" id="SignalP"/>
    </source>
</evidence>
<keyword evidence="2" id="KW-0732">Signal</keyword>
<feature type="signal peptide" evidence="2">
    <location>
        <begin position="1"/>
        <end position="19"/>
    </location>
</feature>
<feature type="compositionally biased region" description="Low complexity" evidence="1">
    <location>
        <begin position="29"/>
        <end position="52"/>
    </location>
</feature>
<gene>
    <name evidence="3" type="ORF">FE810_05410</name>
</gene>
<sequence>MGKSSLVVLILGFQFAAFAQQASEPVNIPQTQVNAPTPTQTQTPTQTPTQSQISHSQEPSPEQTRCPGIETLSNKDDPNQIYRRVVRCSQLQEYDRAAELMFVAMSYGKFDSMRVSGKVRHHAAARSRIEAMNKLNAMQLDGLHQALIVKFQNEDERQQLCSLMRSIGQPVYQPEYMLNYQNPLSSRQTHLASPSLGLPTFEQELAWESVFFNFARCSA</sequence>
<accession>A0A5R9IW60</accession>